<keyword evidence="2" id="KW-0812">Transmembrane</keyword>
<evidence type="ECO:0000256" key="2">
    <source>
        <dbReference type="SAM" id="Phobius"/>
    </source>
</evidence>
<reference evidence="3 4" key="1">
    <citation type="journal article" date="2024" name="Nat. Commun.">
        <title>Phylogenomics reveals the evolutionary origins of lichenization in chlorophyte algae.</title>
        <authorList>
            <person name="Puginier C."/>
            <person name="Libourel C."/>
            <person name="Otte J."/>
            <person name="Skaloud P."/>
            <person name="Haon M."/>
            <person name="Grisel S."/>
            <person name="Petersen M."/>
            <person name="Berrin J.G."/>
            <person name="Delaux P.M."/>
            <person name="Dal Grande F."/>
            <person name="Keller J."/>
        </authorList>
    </citation>
    <scope>NUCLEOTIDE SEQUENCE [LARGE SCALE GENOMIC DNA]</scope>
    <source>
        <strain evidence="3 4">SAG 2145</strain>
    </source>
</reference>
<dbReference type="Pfam" id="PF04820">
    <property type="entry name" value="Trp_halogenase"/>
    <property type="match status" value="1"/>
</dbReference>
<keyword evidence="2" id="KW-0472">Membrane</keyword>
<dbReference type="SUPFAM" id="SSF51905">
    <property type="entry name" value="FAD/NAD(P)-binding domain"/>
    <property type="match status" value="1"/>
</dbReference>
<dbReference type="InterPro" id="IPR050816">
    <property type="entry name" value="Flavin-dep_Halogenase_NPB"/>
</dbReference>
<dbReference type="InterPro" id="IPR036188">
    <property type="entry name" value="FAD/NAD-bd_sf"/>
</dbReference>
<comment type="caution">
    <text evidence="3">The sequence shown here is derived from an EMBL/GenBank/DDBJ whole genome shotgun (WGS) entry which is preliminary data.</text>
</comment>
<evidence type="ECO:0000256" key="1">
    <source>
        <dbReference type="ARBA" id="ARBA00005706"/>
    </source>
</evidence>
<dbReference type="Proteomes" id="UP001438707">
    <property type="component" value="Unassembled WGS sequence"/>
</dbReference>
<evidence type="ECO:0000313" key="3">
    <source>
        <dbReference type="EMBL" id="KAK9836653.1"/>
    </source>
</evidence>
<feature type="transmembrane region" description="Helical" evidence="2">
    <location>
        <begin position="494"/>
        <end position="516"/>
    </location>
</feature>
<dbReference type="AlphaFoldDB" id="A0AAW1RT55"/>
<protein>
    <recommendedName>
        <fullName evidence="5">Squalene monooxygenase</fullName>
    </recommendedName>
</protein>
<keyword evidence="4" id="KW-1185">Reference proteome</keyword>
<dbReference type="PANTHER" id="PTHR43747">
    <property type="entry name" value="FAD-BINDING PROTEIN"/>
    <property type="match status" value="1"/>
</dbReference>
<proteinExistence type="inferred from homology"/>
<comment type="similarity">
    <text evidence="1">Belongs to the flavin-dependent halogenase family.</text>
</comment>
<accession>A0AAW1RT55</accession>
<dbReference type="Gene3D" id="3.50.50.60">
    <property type="entry name" value="FAD/NAD(P)-binding domain"/>
    <property type="match status" value="1"/>
</dbReference>
<name>A0AAW1RT55_9CHLO</name>
<gene>
    <name evidence="3" type="ORF">WJX74_005374</name>
</gene>
<dbReference type="EMBL" id="JALJOS010000007">
    <property type="protein sequence ID" value="KAK9836653.1"/>
    <property type="molecule type" value="Genomic_DNA"/>
</dbReference>
<dbReference type="GO" id="GO:0004497">
    <property type="term" value="F:monooxygenase activity"/>
    <property type="evidence" value="ECO:0007669"/>
    <property type="project" value="InterPro"/>
</dbReference>
<evidence type="ECO:0008006" key="5">
    <source>
        <dbReference type="Google" id="ProtNLM"/>
    </source>
</evidence>
<dbReference type="InterPro" id="IPR006905">
    <property type="entry name" value="Flavin_halogenase"/>
</dbReference>
<evidence type="ECO:0000313" key="4">
    <source>
        <dbReference type="Proteomes" id="UP001438707"/>
    </source>
</evidence>
<sequence length="519" mass="57206">MSADQHTCVVIGGSIAGTFFAAAAAPVFDRVIVLDRDHLETELTALQRPSHDYQYLCEEAASHKSVFQSLQMHVLLAGGAVSVAKLLPGFKEQCIRSGANHMGSGCPIGTNVKMNYGDGPLPSMAAPDGYSVLLGTRVLFERCARACLIEQHPNVEVRTPCKVDCVIFDAQERSVKGVQLASGEKIPAALVIDATGGRSHVIAQFMKEKCSQTVETVKYDVGLNYHTRFFRIPDKVLQQPKEERTWFSAYMPRPTSPSTVTGMLQVVEGNMYQALISRMNGQKCGPKLEDFMTQLKSLPDQDVYETLKDAEPLGPAFDYLGAKGTQRHFYERLYMPDNYVVLGDALAHLNPCFGSGMTSAAFQADMLREQLTLAANSRQKHLMGQSLSSSQLKGYSNKIQRQAAKAVELPFTLVRDGDLQYDFCKGPRNRSPVQKVVGAYIDGVQDLLPHSKVVAATWLMVAVFLQPPEQLFKPGILREVLPHLAALKWRSMCITLRLCLMAIGLVFPLLVFSAVIRAF</sequence>
<dbReference type="PANTHER" id="PTHR43747:SF1">
    <property type="entry name" value="SLR1998 PROTEIN"/>
    <property type="match status" value="1"/>
</dbReference>
<organism evidence="3 4">
    <name type="scientific">Apatococcus lobatus</name>
    <dbReference type="NCBI Taxonomy" id="904363"/>
    <lineage>
        <taxon>Eukaryota</taxon>
        <taxon>Viridiplantae</taxon>
        <taxon>Chlorophyta</taxon>
        <taxon>core chlorophytes</taxon>
        <taxon>Trebouxiophyceae</taxon>
        <taxon>Chlorellales</taxon>
        <taxon>Chlorellaceae</taxon>
        <taxon>Apatococcus</taxon>
    </lineage>
</organism>
<keyword evidence="2" id="KW-1133">Transmembrane helix</keyword>